<dbReference type="InterPro" id="IPR001750">
    <property type="entry name" value="ND/Mrp_TM"/>
</dbReference>
<feature type="transmembrane region" description="Helical" evidence="8">
    <location>
        <begin position="307"/>
        <end position="331"/>
    </location>
</feature>
<feature type="domain" description="NADH:quinone oxidoreductase/Mrp antiporter transmembrane" evidence="9">
    <location>
        <begin position="92"/>
        <end position="362"/>
    </location>
</feature>
<feature type="transmembrane region" description="Helical" evidence="8">
    <location>
        <begin position="36"/>
        <end position="60"/>
    </location>
</feature>
<evidence type="ECO:0000259" key="9">
    <source>
        <dbReference type="Pfam" id="PF00361"/>
    </source>
</evidence>
<dbReference type="InterPro" id="IPR003945">
    <property type="entry name" value="NU5C-like"/>
</dbReference>
<comment type="catalytic activity">
    <reaction evidence="7">
        <text>a ubiquinone + NADH + 5 H(+)(in) = a ubiquinol + NAD(+) + 4 H(+)(out)</text>
        <dbReference type="Rhea" id="RHEA:29091"/>
        <dbReference type="Rhea" id="RHEA-COMP:9565"/>
        <dbReference type="Rhea" id="RHEA-COMP:9566"/>
        <dbReference type="ChEBI" id="CHEBI:15378"/>
        <dbReference type="ChEBI" id="CHEBI:16389"/>
        <dbReference type="ChEBI" id="CHEBI:17976"/>
        <dbReference type="ChEBI" id="CHEBI:57540"/>
        <dbReference type="ChEBI" id="CHEBI:57945"/>
        <dbReference type="EC" id="7.1.1.2"/>
    </reaction>
</comment>
<evidence type="ECO:0000256" key="7">
    <source>
        <dbReference type="ARBA" id="ARBA00049551"/>
    </source>
</evidence>
<evidence type="ECO:0000256" key="6">
    <source>
        <dbReference type="ARBA" id="ARBA00031027"/>
    </source>
</evidence>
<feature type="transmembrane region" description="Helical" evidence="8">
    <location>
        <begin position="98"/>
        <end position="118"/>
    </location>
</feature>
<evidence type="ECO:0000256" key="1">
    <source>
        <dbReference type="ARBA" id="ARBA00004141"/>
    </source>
</evidence>
<accession>A0A1Z1LZZ0</accession>
<feature type="transmembrane region" description="Helical" evidence="8">
    <location>
        <begin position="181"/>
        <end position="209"/>
    </location>
</feature>
<dbReference type="GO" id="GO:0015990">
    <property type="term" value="P:electron transport coupled proton transport"/>
    <property type="evidence" value="ECO:0007669"/>
    <property type="project" value="TreeGrafter"/>
</dbReference>
<dbReference type="Pfam" id="PF00361">
    <property type="entry name" value="Proton_antipo_M"/>
    <property type="match status" value="1"/>
</dbReference>
<keyword evidence="4 8" id="KW-1133">Transmembrane helix</keyword>
<evidence type="ECO:0000256" key="5">
    <source>
        <dbReference type="ARBA" id="ARBA00023136"/>
    </source>
</evidence>
<proteinExistence type="predicted"/>
<feature type="transmembrane region" description="Helical" evidence="8">
    <location>
        <begin position="272"/>
        <end position="295"/>
    </location>
</feature>
<dbReference type="GO" id="GO:0003954">
    <property type="term" value="F:NADH dehydrogenase activity"/>
    <property type="evidence" value="ECO:0007669"/>
    <property type="project" value="TreeGrafter"/>
</dbReference>
<feature type="transmembrane region" description="Helical" evidence="8">
    <location>
        <begin position="221"/>
        <end position="240"/>
    </location>
</feature>
<name>A0A1Z1LZZ0_9PLAT</name>
<evidence type="ECO:0000256" key="2">
    <source>
        <dbReference type="ARBA" id="ARBA00012944"/>
    </source>
</evidence>
<evidence type="ECO:0000313" key="10">
    <source>
        <dbReference type="EMBL" id="ARW59248.1"/>
    </source>
</evidence>
<evidence type="ECO:0000256" key="8">
    <source>
        <dbReference type="SAM" id="Phobius"/>
    </source>
</evidence>
<reference evidence="11" key="2">
    <citation type="submission" date="2017-06" db="EMBL/GenBank/DDBJ databases">
        <title>A platform for efficient transgenesis in Macrostomum lignano, a flatworm model organism for stem cell research.</title>
        <authorList>
            <person name="Berezikov E."/>
        </authorList>
    </citation>
    <scope>NUCLEOTIDE SEQUENCE</scope>
    <source>
        <strain evidence="11">DV1</strain>
    </source>
</reference>
<dbReference type="GO" id="GO:0008137">
    <property type="term" value="F:NADH dehydrogenase (ubiquinone) activity"/>
    <property type="evidence" value="ECO:0007669"/>
    <property type="project" value="UniProtKB-EC"/>
</dbReference>
<feature type="transmembrane region" description="Helical" evidence="8">
    <location>
        <begin position="138"/>
        <end position="169"/>
    </location>
</feature>
<reference evidence="10" key="1">
    <citation type="journal article" date="2017" name="BMC Genomics">
        <title>Atp8 is in the ground pattern of flatworm mitochondrial genomes.</title>
        <authorList>
            <person name="Egger B."/>
            <person name="Bachmann L."/>
            <person name="Fromm B."/>
        </authorList>
    </citation>
    <scope>NUCLEOTIDE SEQUENCE</scope>
</reference>
<feature type="transmembrane region" description="Helical" evidence="8">
    <location>
        <begin position="418"/>
        <end position="440"/>
    </location>
</feature>
<protein>
    <recommendedName>
        <fullName evidence="2">NADH:ubiquinone reductase (H(+)-translocating)</fullName>
        <ecNumber evidence="2">7.1.1.2</ecNumber>
    </recommendedName>
    <alternativeName>
        <fullName evidence="6">NADH dehydrogenase subunit 5</fullName>
    </alternativeName>
</protein>
<dbReference type="GO" id="GO:0042773">
    <property type="term" value="P:ATP synthesis coupled electron transport"/>
    <property type="evidence" value="ECO:0007669"/>
    <property type="project" value="InterPro"/>
</dbReference>
<dbReference type="GO" id="GO:0016020">
    <property type="term" value="C:membrane"/>
    <property type="evidence" value="ECO:0007669"/>
    <property type="project" value="UniProtKB-SubCell"/>
</dbReference>
<keyword evidence="5 8" id="KW-0472">Membrane</keyword>
<dbReference type="PANTHER" id="PTHR42829:SF2">
    <property type="entry name" value="NADH-UBIQUINONE OXIDOREDUCTASE CHAIN 5"/>
    <property type="match status" value="1"/>
</dbReference>
<keyword evidence="3 8" id="KW-0812">Transmembrane</keyword>
<feature type="transmembrane region" description="Helical" evidence="8">
    <location>
        <begin position="391"/>
        <end position="412"/>
    </location>
</feature>
<keyword evidence="10" id="KW-0496">Mitochondrion</keyword>
<evidence type="ECO:0000256" key="3">
    <source>
        <dbReference type="ARBA" id="ARBA00022692"/>
    </source>
</evidence>
<sequence length="518" mass="59512">MGNIFFFFSLFFFYLGFSNISVNFKVFEFNSIFSFVFFFDWISFVFLGVLMVILGSVVYFSCYYMGEELIRGRGFIFVVFSFVVAMGFLIISGDWISLIIGWDWLGITSFFLVCYYNSDSSWSGGLKTYFTNRLGDGIFLFLLSNLFIYFIFSNFYLGTFYLFLIILLSQTKSAQLPFSSWLPAAMAAPTPVSALVHSSTLVTAGVYILIRSGSILGGFNWYLGGVGLLTLFVGSFSACGSFDLKKIVAFSTLSHLGFMVMSLSSVCVDYSFFHLIVHACFKALLFISVGMLILTNNHSQDFRQVGFSFNNLFFIWVSLVSLTSLCGFPFFSGFFSKDFTLEMFFWSFNPLFYFLFFFSIFFSVFYSVRLINAIVSIQWSNLVKEYSIFNIFYMIFLLLSSVVIGVVFSGWVNNLQLISGNFLFKFLVYFFLLGGVLFFYQHFNGLISSSIFFLDSLGGGIPNNLTNNFWLFYNNVDQGVLPFFSERLSAENFMSFSKVIQVNLFLYFWGFFIIFYFF</sequence>
<dbReference type="PRINTS" id="PR01434">
    <property type="entry name" value="NADHDHGNASE5"/>
</dbReference>
<geneLocation type="mitochondrion" evidence="10"/>
<evidence type="ECO:0000256" key="4">
    <source>
        <dbReference type="ARBA" id="ARBA00022989"/>
    </source>
</evidence>
<dbReference type="EMBL" id="MF078637">
    <property type="protein sequence ID" value="ARW59248.1"/>
    <property type="molecule type" value="Genomic_DNA"/>
</dbReference>
<dbReference type="EMBL" id="MF361131">
    <property type="protein sequence ID" value="ATA64830.1"/>
    <property type="molecule type" value="Genomic_DNA"/>
</dbReference>
<comment type="subcellular location">
    <subcellularLocation>
        <location evidence="1">Membrane</location>
        <topology evidence="1">Multi-pass membrane protein</topology>
    </subcellularLocation>
</comment>
<feature type="transmembrane region" description="Helical" evidence="8">
    <location>
        <begin position="351"/>
        <end position="371"/>
    </location>
</feature>
<evidence type="ECO:0000313" key="11">
    <source>
        <dbReference type="EMBL" id="ATA64830.1"/>
    </source>
</evidence>
<feature type="transmembrane region" description="Helical" evidence="8">
    <location>
        <begin position="493"/>
        <end position="517"/>
    </location>
</feature>
<dbReference type="EC" id="7.1.1.2" evidence="2"/>
<dbReference type="AlphaFoldDB" id="A0A1Z1LZZ0"/>
<dbReference type="PANTHER" id="PTHR42829">
    <property type="entry name" value="NADH-UBIQUINONE OXIDOREDUCTASE CHAIN 5"/>
    <property type="match status" value="1"/>
</dbReference>
<organism evidence="10">
    <name type="scientific">Macrostomum lignano</name>
    <dbReference type="NCBI Taxonomy" id="282301"/>
    <lineage>
        <taxon>Eukaryota</taxon>
        <taxon>Metazoa</taxon>
        <taxon>Spiralia</taxon>
        <taxon>Lophotrochozoa</taxon>
        <taxon>Platyhelminthes</taxon>
        <taxon>Rhabditophora</taxon>
        <taxon>Macrostomorpha</taxon>
        <taxon>Macrostomida</taxon>
        <taxon>Macrostomidae</taxon>
        <taxon>Macrostomum</taxon>
    </lineage>
</organism>
<feature type="transmembrane region" description="Helical" evidence="8">
    <location>
        <begin position="72"/>
        <end position="91"/>
    </location>
</feature>
<feature type="transmembrane region" description="Helical" evidence="8">
    <location>
        <begin position="6"/>
        <end position="24"/>
    </location>
</feature>
<gene>
    <name evidence="10" type="primary">nad5</name>
    <name evidence="11" type="ORF">BOX15_Mlig999031g1</name>
</gene>